<evidence type="ECO:0000313" key="1">
    <source>
        <dbReference type="EMBL" id="GAI19301.1"/>
    </source>
</evidence>
<comment type="caution">
    <text evidence="1">The sequence shown here is derived from an EMBL/GenBank/DDBJ whole genome shotgun (WGS) entry which is preliminary data.</text>
</comment>
<proteinExistence type="predicted"/>
<dbReference type="AlphaFoldDB" id="X1MML8"/>
<dbReference type="EMBL" id="BARV01019682">
    <property type="protein sequence ID" value="GAI19301.1"/>
    <property type="molecule type" value="Genomic_DNA"/>
</dbReference>
<gene>
    <name evidence="1" type="ORF">S06H3_33023</name>
</gene>
<accession>X1MML8</accession>
<feature type="non-terminal residue" evidence="1">
    <location>
        <position position="1"/>
    </location>
</feature>
<reference evidence="1" key="1">
    <citation type="journal article" date="2014" name="Front. Microbiol.">
        <title>High frequency of phylogenetically diverse reductive dehalogenase-homologous genes in deep subseafloor sedimentary metagenomes.</title>
        <authorList>
            <person name="Kawai M."/>
            <person name="Futagami T."/>
            <person name="Toyoda A."/>
            <person name="Takaki Y."/>
            <person name="Nishi S."/>
            <person name="Hori S."/>
            <person name="Arai W."/>
            <person name="Tsubouchi T."/>
            <person name="Morono Y."/>
            <person name="Uchiyama I."/>
            <person name="Ito T."/>
            <person name="Fujiyama A."/>
            <person name="Inagaki F."/>
            <person name="Takami H."/>
        </authorList>
    </citation>
    <scope>NUCLEOTIDE SEQUENCE</scope>
    <source>
        <strain evidence="1">Expedition CK06-06</strain>
    </source>
</reference>
<protein>
    <submittedName>
        <fullName evidence="1">Uncharacterized protein</fullName>
    </submittedName>
</protein>
<name>X1MML8_9ZZZZ</name>
<sequence length="65" mass="7043">ATLATSGETKLPRQQVAGLNGVAHWTCELSDIDKSLNIKEFNFDLAGWPIRAELRSPVSGASPNY</sequence>
<organism evidence="1">
    <name type="scientific">marine sediment metagenome</name>
    <dbReference type="NCBI Taxonomy" id="412755"/>
    <lineage>
        <taxon>unclassified sequences</taxon>
        <taxon>metagenomes</taxon>
        <taxon>ecological metagenomes</taxon>
    </lineage>
</organism>